<dbReference type="CDD" id="cd00082">
    <property type="entry name" value="HisKA"/>
    <property type="match status" value="1"/>
</dbReference>
<dbReference type="SUPFAM" id="SSF55781">
    <property type="entry name" value="GAF domain-like"/>
    <property type="match status" value="1"/>
</dbReference>
<feature type="domain" description="Histidine kinase" evidence="7">
    <location>
        <begin position="222"/>
        <end position="430"/>
    </location>
</feature>
<keyword evidence="5" id="KW-0067">ATP-binding</keyword>
<organism evidence="8">
    <name type="scientific">hydrothermal vent metagenome</name>
    <dbReference type="NCBI Taxonomy" id="652676"/>
    <lineage>
        <taxon>unclassified sequences</taxon>
        <taxon>metagenomes</taxon>
        <taxon>ecological metagenomes</taxon>
    </lineage>
</organism>
<dbReference type="GO" id="GO:0005524">
    <property type="term" value="F:ATP binding"/>
    <property type="evidence" value="ECO:0007669"/>
    <property type="project" value="UniProtKB-KW"/>
</dbReference>
<dbReference type="Gene3D" id="1.10.287.130">
    <property type="match status" value="1"/>
</dbReference>
<evidence type="ECO:0000256" key="2">
    <source>
        <dbReference type="ARBA" id="ARBA00022679"/>
    </source>
</evidence>
<gene>
    <name evidence="8" type="ORF">MNBD_UNCLBAC01-826</name>
</gene>
<dbReference type="PANTHER" id="PTHR43065">
    <property type="entry name" value="SENSOR HISTIDINE KINASE"/>
    <property type="match status" value="1"/>
</dbReference>
<name>A0A3B1D3T6_9ZZZZ</name>
<evidence type="ECO:0000259" key="7">
    <source>
        <dbReference type="PROSITE" id="PS50109"/>
    </source>
</evidence>
<dbReference type="InterPro" id="IPR005467">
    <property type="entry name" value="His_kinase_dom"/>
</dbReference>
<evidence type="ECO:0000256" key="3">
    <source>
        <dbReference type="ARBA" id="ARBA00022741"/>
    </source>
</evidence>
<dbReference type="Pfam" id="PF01590">
    <property type="entry name" value="GAF"/>
    <property type="match status" value="1"/>
</dbReference>
<dbReference type="Pfam" id="PF02518">
    <property type="entry name" value="HATPase_c"/>
    <property type="match status" value="1"/>
</dbReference>
<dbReference type="AlphaFoldDB" id="A0A3B1D3T6"/>
<dbReference type="InterPro" id="IPR004358">
    <property type="entry name" value="Sig_transdc_His_kin-like_C"/>
</dbReference>
<dbReference type="InterPro" id="IPR036890">
    <property type="entry name" value="HATPase_C_sf"/>
</dbReference>
<accession>A0A3B1D3T6</accession>
<evidence type="ECO:0000256" key="6">
    <source>
        <dbReference type="ARBA" id="ARBA00023012"/>
    </source>
</evidence>
<dbReference type="SUPFAM" id="SSF47384">
    <property type="entry name" value="Homodimeric domain of signal transducing histidine kinase"/>
    <property type="match status" value="1"/>
</dbReference>
<keyword evidence="2" id="KW-0808">Transferase</keyword>
<dbReference type="InterPro" id="IPR003661">
    <property type="entry name" value="HisK_dim/P_dom"/>
</dbReference>
<evidence type="ECO:0000256" key="1">
    <source>
        <dbReference type="ARBA" id="ARBA00022553"/>
    </source>
</evidence>
<keyword evidence="1" id="KW-0597">Phosphoprotein</keyword>
<reference evidence="8" key="1">
    <citation type="submission" date="2018-06" db="EMBL/GenBank/DDBJ databases">
        <authorList>
            <person name="Zhirakovskaya E."/>
        </authorList>
    </citation>
    <scope>NUCLEOTIDE SEQUENCE</scope>
</reference>
<dbReference type="InterPro" id="IPR029016">
    <property type="entry name" value="GAF-like_dom_sf"/>
</dbReference>
<dbReference type="Gene3D" id="3.30.450.40">
    <property type="match status" value="1"/>
</dbReference>
<dbReference type="InterPro" id="IPR003018">
    <property type="entry name" value="GAF"/>
</dbReference>
<proteinExistence type="predicted"/>
<dbReference type="GO" id="GO:0000155">
    <property type="term" value="F:phosphorelay sensor kinase activity"/>
    <property type="evidence" value="ECO:0007669"/>
    <property type="project" value="InterPro"/>
</dbReference>
<dbReference type="Pfam" id="PF00512">
    <property type="entry name" value="HisKA"/>
    <property type="match status" value="1"/>
</dbReference>
<keyword evidence="4" id="KW-0418">Kinase</keyword>
<evidence type="ECO:0000256" key="4">
    <source>
        <dbReference type="ARBA" id="ARBA00022777"/>
    </source>
</evidence>
<dbReference type="EMBL" id="UOGJ01000050">
    <property type="protein sequence ID" value="VAX35402.1"/>
    <property type="molecule type" value="Genomic_DNA"/>
</dbReference>
<dbReference type="Gene3D" id="3.30.565.10">
    <property type="entry name" value="Histidine kinase-like ATPase, C-terminal domain"/>
    <property type="match status" value="1"/>
</dbReference>
<dbReference type="InterPro" id="IPR003594">
    <property type="entry name" value="HATPase_dom"/>
</dbReference>
<dbReference type="PRINTS" id="PR00344">
    <property type="entry name" value="BCTRLSENSOR"/>
</dbReference>
<dbReference type="InterPro" id="IPR036097">
    <property type="entry name" value="HisK_dim/P_sf"/>
</dbReference>
<keyword evidence="6" id="KW-0902">Two-component regulatory system</keyword>
<sequence>MKHDFCHYKRKTETELFQKISEVCSAVNTVSTSQELLEVSLKQTLNLFNASRGSIFILKENTENLELKIAQGIPSEEKERLVKRMGEGIIGRVAQTKQPIFVDDIEKDERFQNHKLGKNYRTSSFICTPLMTKDKLIGVINITDKETGCTFNKNEVQLLDFLSSQIALNYQRIQLYKKFKNVIKETEDLKTKLGKSDQETQHLKKQIDIQEKLATIGKLAGGIAHEFNNPLDGVMRYTNLCIEHLKEDEVIHGYLLEVKRGLNRMANIVRSLLACSRNNTFSSQEQVNFQQALDLSLSGLPIRTAQKNIVIEKNIDKNIPPIQDLGLERILTNLLRNAVDAITGEGKITIESSYVDNCLLINIRDTGSGIPEEKIENIFEPFFTTKDIDKGCGLGLTIVGEIIKSYNGSIDVESNQNEGTVFSINLPVEVINKND</sequence>
<dbReference type="PROSITE" id="PS50109">
    <property type="entry name" value="HIS_KIN"/>
    <property type="match status" value="1"/>
</dbReference>
<dbReference type="SUPFAM" id="SSF55874">
    <property type="entry name" value="ATPase domain of HSP90 chaperone/DNA topoisomerase II/histidine kinase"/>
    <property type="match status" value="1"/>
</dbReference>
<evidence type="ECO:0000256" key="5">
    <source>
        <dbReference type="ARBA" id="ARBA00022840"/>
    </source>
</evidence>
<protein>
    <recommendedName>
        <fullName evidence="7">Histidine kinase domain-containing protein</fullName>
    </recommendedName>
</protein>
<dbReference type="SMART" id="SM00387">
    <property type="entry name" value="HATPase_c"/>
    <property type="match status" value="1"/>
</dbReference>
<keyword evidence="3" id="KW-0547">Nucleotide-binding</keyword>
<evidence type="ECO:0000313" key="8">
    <source>
        <dbReference type="EMBL" id="VAX35402.1"/>
    </source>
</evidence>
<dbReference type="SMART" id="SM00065">
    <property type="entry name" value="GAF"/>
    <property type="match status" value="1"/>
</dbReference>
<dbReference type="PANTHER" id="PTHR43065:SF46">
    <property type="entry name" value="C4-DICARBOXYLATE TRANSPORT SENSOR PROTEIN DCTB"/>
    <property type="match status" value="1"/>
</dbReference>
<dbReference type="SMART" id="SM00388">
    <property type="entry name" value="HisKA"/>
    <property type="match status" value="1"/>
</dbReference>